<proteinExistence type="predicted"/>
<dbReference type="AlphaFoldDB" id="A0A5J6L368"/>
<dbReference type="GO" id="GO:0080120">
    <property type="term" value="P:CAAX-box protein maturation"/>
    <property type="evidence" value="ECO:0007669"/>
    <property type="project" value="UniProtKB-ARBA"/>
</dbReference>
<feature type="transmembrane region" description="Helical" evidence="1">
    <location>
        <begin position="67"/>
        <end position="89"/>
    </location>
</feature>
<feature type="transmembrane region" description="Helical" evidence="1">
    <location>
        <begin position="147"/>
        <end position="164"/>
    </location>
</feature>
<evidence type="ECO:0000313" key="4">
    <source>
        <dbReference type="Proteomes" id="UP000325516"/>
    </source>
</evidence>
<dbReference type="GO" id="GO:0008237">
    <property type="term" value="F:metallopeptidase activity"/>
    <property type="evidence" value="ECO:0007669"/>
    <property type="project" value="UniProtKB-KW"/>
</dbReference>
<accession>A0A5J6L368</accession>
<dbReference type="EMBL" id="CP044232">
    <property type="protein sequence ID" value="QEW03033.1"/>
    <property type="molecule type" value="Genomic_DNA"/>
</dbReference>
<name>A0A5J6L368_9MICO</name>
<evidence type="ECO:0000259" key="2">
    <source>
        <dbReference type="Pfam" id="PF02517"/>
    </source>
</evidence>
<feature type="transmembrane region" description="Helical" evidence="1">
    <location>
        <begin position="185"/>
        <end position="205"/>
    </location>
</feature>
<dbReference type="KEGG" id="mlz:F6J85_07905"/>
<dbReference type="GO" id="GO:0006508">
    <property type="term" value="P:proteolysis"/>
    <property type="evidence" value="ECO:0007669"/>
    <property type="project" value="UniProtKB-KW"/>
</dbReference>
<keyword evidence="3" id="KW-0378">Hydrolase</keyword>
<feature type="transmembrane region" description="Helical" evidence="1">
    <location>
        <begin position="211"/>
        <end position="226"/>
    </location>
</feature>
<reference evidence="4" key="1">
    <citation type="submission" date="2019-09" db="EMBL/GenBank/DDBJ databases">
        <title>Mumia zhuanghuii sp. nov. isolated from the intestinal contents of plateau pika (Ochotona curzoniae) in the Qinghai-Tibet plateau of China.</title>
        <authorList>
            <person name="Tian Z."/>
        </authorList>
    </citation>
    <scope>NUCLEOTIDE SEQUENCE [LARGE SCALE GENOMIC DNA]</scope>
    <source>
        <strain evidence="4">L-031</strain>
    </source>
</reference>
<evidence type="ECO:0000256" key="1">
    <source>
        <dbReference type="SAM" id="Phobius"/>
    </source>
</evidence>
<dbReference type="Pfam" id="PF02517">
    <property type="entry name" value="Rce1-like"/>
    <property type="match status" value="1"/>
</dbReference>
<feature type="transmembrane region" description="Helical" evidence="1">
    <location>
        <begin position="233"/>
        <end position="251"/>
    </location>
</feature>
<dbReference type="Proteomes" id="UP000325516">
    <property type="component" value="Chromosome"/>
</dbReference>
<keyword evidence="1" id="KW-0812">Transmembrane</keyword>
<keyword evidence="4" id="KW-1185">Reference proteome</keyword>
<dbReference type="InterPro" id="IPR003675">
    <property type="entry name" value="Rce1/LyrA-like_dom"/>
</dbReference>
<gene>
    <name evidence="3" type="ORF">F6J85_07905</name>
</gene>
<evidence type="ECO:0000313" key="3">
    <source>
        <dbReference type="EMBL" id="QEW03033.1"/>
    </source>
</evidence>
<dbReference type="GO" id="GO:0004175">
    <property type="term" value="F:endopeptidase activity"/>
    <property type="evidence" value="ECO:0007669"/>
    <property type="project" value="UniProtKB-ARBA"/>
</dbReference>
<sequence>MLMKDLANTVPSNVEYHRVLAGEKRRIGRGILAIVLLIAGLLLSSIVLVAGAGVIDAAIGTDGRAGYTPLAHAAALVSVGLMIPWSMLLQRWLYGVKGASLHSVVSRFRFDIFGRALLVILPAWIVFLAIQYSAPIPEGVTWTNTDVVWFIVATLLFTPLQAAGEEYGYRGLVFRVAGGWARGKRAGLVTGIAVSSVVFAAIHFSADPWQNLWYLLFAAGTALITWRTGGLEVAVVLHAGLNTLVFMFEAALRQDFQAGMDRSAGVGDAALLAPAIVVLLVTVVIWMLTRRTGPARTPVATASRMEAVAARVS</sequence>
<organism evidence="3 4">
    <name type="scientific">Microbacterium lushaniae</name>
    <dbReference type="NCBI Taxonomy" id="2614639"/>
    <lineage>
        <taxon>Bacteria</taxon>
        <taxon>Bacillati</taxon>
        <taxon>Actinomycetota</taxon>
        <taxon>Actinomycetes</taxon>
        <taxon>Micrococcales</taxon>
        <taxon>Microbacteriaceae</taxon>
        <taxon>Microbacterium</taxon>
    </lineage>
</organism>
<keyword evidence="3" id="KW-0645">Protease</keyword>
<keyword evidence="1" id="KW-0472">Membrane</keyword>
<feature type="transmembrane region" description="Helical" evidence="1">
    <location>
        <begin position="271"/>
        <end position="288"/>
    </location>
</feature>
<protein>
    <submittedName>
        <fullName evidence="3">CPBP family intramembrane metalloprotease</fullName>
    </submittedName>
</protein>
<feature type="transmembrane region" description="Helical" evidence="1">
    <location>
        <begin position="31"/>
        <end position="55"/>
    </location>
</feature>
<feature type="transmembrane region" description="Helical" evidence="1">
    <location>
        <begin position="110"/>
        <end position="132"/>
    </location>
</feature>
<feature type="domain" description="CAAX prenyl protease 2/Lysostaphin resistance protein A-like" evidence="2">
    <location>
        <begin position="149"/>
        <end position="243"/>
    </location>
</feature>
<keyword evidence="1" id="KW-1133">Transmembrane helix</keyword>
<keyword evidence="3" id="KW-0482">Metalloprotease</keyword>